<gene>
    <name evidence="1" type="ORF">HQ945_19200</name>
</gene>
<dbReference type="AlphaFoldDB" id="A0A849VUM0"/>
<dbReference type="Gene3D" id="1.25.40.10">
    <property type="entry name" value="Tetratricopeptide repeat domain"/>
    <property type="match status" value="1"/>
</dbReference>
<keyword evidence="2" id="KW-1185">Reference proteome</keyword>
<proteinExistence type="predicted"/>
<dbReference type="EMBL" id="JABUMX010000005">
    <property type="protein sequence ID" value="NTS33386.1"/>
    <property type="molecule type" value="Genomic_DNA"/>
</dbReference>
<reference evidence="1 2" key="1">
    <citation type="submission" date="2020-05" db="EMBL/GenBank/DDBJ databases">
        <authorList>
            <person name="Kim M.K."/>
        </authorList>
    </citation>
    <scope>NUCLEOTIDE SEQUENCE [LARGE SCALE GENOMIC DNA]</scope>
    <source>
        <strain evidence="1 2">BT25</strain>
    </source>
</reference>
<dbReference type="RefSeq" id="WP_113280968.1">
    <property type="nucleotide sequence ID" value="NZ_JABUMX010000005.1"/>
</dbReference>
<accession>A0A849VUM0</accession>
<name>A0A849VUM0_9HYPH</name>
<evidence type="ECO:0000313" key="1">
    <source>
        <dbReference type="EMBL" id="NTS33386.1"/>
    </source>
</evidence>
<sequence length="265" mass="30085">MPTAKQYCHDARQQELTPAGNIEAARLYGLAIKEDEGYLPAYAECSYVHLRAFQNNWPPKLRTNDSITEAANLADKAVALSNDPDSDWHLDFRGLWYRAMVSWNAGDFKRSFDEYDAARSRITDPVWKIKNTAELDADKAEALIYYGNPGAAMDLILGAEAAYPDYPWWLKWLAARAHYQLGNYTEAINEINSIDPAKKPNDVLLILAASEARRGNIDDAKTIMAEFSKNDPDWTVELSESYIYGDPDQKTHWIDGLRMAELREN</sequence>
<dbReference type="Proteomes" id="UP000550508">
    <property type="component" value="Unassembled WGS sequence"/>
</dbReference>
<dbReference type="SUPFAM" id="SSF48452">
    <property type="entry name" value="TPR-like"/>
    <property type="match status" value="1"/>
</dbReference>
<protein>
    <submittedName>
        <fullName evidence="1">Tetratricopeptide repeat protein</fullName>
    </submittedName>
</protein>
<dbReference type="InterPro" id="IPR011990">
    <property type="entry name" value="TPR-like_helical_dom_sf"/>
</dbReference>
<comment type="caution">
    <text evidence="1">The sequence shown here is derived from an EMBL/GenBank/DDBJ whole genome shotgun (WGS) entry which is preliminary data.</text>
</comment>
<organism evidence="1 2">
    <name type="scientific">Phyllobacterium pellucidum</name>
    <dbReference type="NCBI Taxonomy" id="2740464"/>
    <lineage>
        <taxon>Bacteria</taxon>
        <taxon>Pseudomonadati</taxon>
        <taxon>Pseudomonadota</taxon>
        <taxon>Alphaproteobacteria</taxon>
        <taxon>Hyphomicrobiales</taxon>
        <taxon>Phyllobacteriaceae</taxon>
        <taxon>Phyllobacterium</taxon>
    </lineage>
</organism>
<evidence type="ECO:0000313" key="2">
    <source>
        <dbReference type="Proteomes" id="UP000550508"/>
    </source>
</evidence>